<keyword evidence="3" id="KW-0564">Palmitate</keyword>
<dbReference type="Proteomes" id="UP000295058">
    <property type="component" value="Unassembled WGS sequence"/>
</dbReference>
<name>A0A235CK66_9GAMM</name>
<reference evidence="9 11" key="2">
    <citation type="submission" date="2019-03" db="EMBL/GenBank/DDBJ databases">
        <title>Genomic Encyclopedia of Archaeal and Bacterial Type Strains, Phase II (KMG-II): from individual species to whole genera.</title>
        <authorList>
            <person name="Goeker M."/>
        </authorList>
    </citation>
    <scope>NUCLEOTIDE SEQUENCE [LARGE SCALE GENOMIC DNA]</scope>
    <source>
        <strain evidence="9 11">DSM 15594</strain>
    </source>
</reference>
<evidence type="ECO:0000313" key="11">
    <source>
        <dbReference type="Proteomes" id="UP000295058"/>
    </source>
</evidence>
<evidence type="ECO:0000259" key="6">
    <source>
        <dbReference type="Pfam" id="PF07007"/>
    </source>
</evidence>
<accession>A0A235CK66</accession>
<dbReference type="AlphaFoldDB" id="A0A235CK66"/>
<dbReference type="OrthoDB" id="5565855at2"/>
<dbReference type="Proteomes" id="UP000243640">
    <property type="component" value="Unassembled WGS sequence"/>
</dbReference>
<dbReference type="InterPro" id="IPR018660">
    <property type="entry name" value="MliC"/>
</dbReference>
<dbReference type="SUPFAM" id="SSF141488">
    <property type="entry name" value="YdhA-like"/>
    <property type="match status" value="1"/>
</dbReference>
<dbReference type="PANTHER" id="PTHR37549:SF1">
    <property type="entry name" value="LIPOPROTEIN LPRI"/>
    <property type="match status" value="1"/>
</dbReference>
<protein>
    <recommendedName>
        <fullName evidence="12">C-type lysozyme inhibitor domain-containing protein</fullName>
    </recommendedName>
</protein>
<dbReference type="PROSITE" id="PS51257">
    <property type="entry name" value="PROKAR_LIPOPROTEIN"/>
    <property type="match status" value="1"/>
</dbReference>
<feature type="signal peptide" evidence="5">
    <location>
        <begin position="1"/>
        <end position="17"/>
    </location>
</feature>
<proteinExistence type="predicted"/>
<keyword evidence="2" id="KW-0472">Membrane</keyword>
<feature type="domain" description="Lysozyme inhibitor LprI-like N-terminal" evidence="6">
    <location>
        <begin position="102"/>
        <end position="172"/>
    </location>
</feature>
<evidence type="ECO:0000256" key="4">
    <source>
        <dbReference type="ARBA" id="ARBA00023288"/>
    </source>
</evidence>
<comment type="caution">
    <text evidence="8">The sequence shown here is derived from an EMBL/GenBank/DDBJ whole genome shotgun (WGS) entry which is preliminary data.</text>
</comment>
<evidence type="ECO:0000256" key="3">
    <source>
        <dbReference type="ARBA" id="ARBA00023139"/>
    </source>
</evidence>
<dbReference type="EMBL" id="SODO01000004">
    <property type="protein sequence ID" value="TDW59708.1"/>
    <property type="molecule type" value="Genomic_DNA"/>
</dbReference>
<dbReference type="Pfam" id="PF09864">
    <property type="entry name" value="MliC"/>
    <property type="match status" value="1"/>
</dbReference>
<evidence type="ECO:0000313" key="8">
    <source>
        <dbReference type="EMBL" id="OYD24943.1"/>
    </source>
</evidence>
<keyword evidence="4" id="KW-0449">Lipoprotein</keyword>
<dbReference type="Pfam" id="PF07007">
    <property type="entry name" value="LprI"/>
    <property type="match status" value="1"/>
</dbReference>
<feature type="chain" id="PRO_5013212117" description="C-type lysozyme inhibitor domain-containing protein" evidence="5">
    <location>
        <begin position="18"/>
        <end position="261"/>
    </location>
</feature>
<evidence type="ECO:0000256" key="5">
    <source>
        <dbReference type="SAM" id="SignalP"/>
    </source>
</evidence>
<dbReference type="RefSeq" id="WP_094277794.1">
    <property type="nucleotide sequence ID" value="NZ_JBLWZI010000010.1"/>
</dbReference>
<evidence type="ECO:0000259" key="7">
    <source>
        <dbReference type="Pfam" id="PF09864"/>
    </source>
</evidence>
<dbReference type="EMBL" id="NQJF01000005">
    <property type="protein sequence ID" value="OYD24943.1"/>
    <property type="molecule type" value="Genomic_DNA"/>
</dbReference>
<organism evidence="8 10">
    <name type="scientific">Oceanimonas baumannii</name>
    <dbReference type="NCBI Taxonomy" id="129578"/>
    <lineage>
        <taxon>Bacteria</taxon>
        <taxon>Pseudomonadati</taxon>
        <taxon>Pseudomonadota</taxon>
        <taxon>Gammaproteobacteria</taxon>
        <taxon>Aeromonadales</taxon>
        <taxon>Aeromonadaceae</taxon>
        <taxon>Oceanimonas</taxon>
    </lineage>
</organism>
<dbReference type="InterPro" id="IPR036328">
    <property type="entry name" value="MliC_sf"/>
</dbReference>
<keyword evidence="1 5" id="KW-0732">Signal</keyword>
<dbReference type="Gene3D" id="2.40.128.200">
    <property type="match status" value="1"/>
</dbReference>
<evidence type="ECO:0000313" key="10">
    <source>
        <dbReference type="Proteomes" id="UP000243640"/>
    </source>
</evidence>
<reference evidence="8 10" key="1">
    <citation type="submission" date="2017-08" db="EMBL/GenBank/DDBJ databases">
        <title>Draft Genome Sequence of the Marine Bacterium Oceanimonas baumannii ATCC 700832.</title>
        <authorList>
            <person name="Mcclelland W.D."/>
            <person name="Brennan M.A."/>
            <person name="Trachtenberg A.M."/>
            <person name="Maclea K.S."/>
        </authorList>
    </citation>
    <scope>NUCLEOTIDE SEQUENCE [LARGE SCALE GENOMIC DNA]</scope>
    <source>
        <strain evidence="8 10">ATCC 700832</strain>
    </source>
</reference>
<evidence type="ECO:0000313" key="9">
    <source>
        <dbReference type="EMBL" id="TDW59708.1"/>
    </source>
</evidence>
<gene>
    <name evidence="8" type="ORF">B6S09_06995</name>
    <name evidence="9" type="ORF">LY04_01349</name>
</gene>
<evidence type="ECO:0008006" key="12">
    <source>
        <dbReference type="Google" id="ProtNLM"/>
    </source>
</evidence>
<keyword evidence="11" id="KW-1185">Reference proteome</keyword>
<feature type="domain" description="C-type lysozyme inhibitor" evidence="7">
    <location>
        <begin position="187"/>
        <end position="255"/>
    </location>
</feature>
<dbReference type="PANTHER" id="PTHR37549">
    <property type="entry name" value="LIPOPROTEIN LPRI"/>
    <property type="match status" value="1"/>
</dbReference>
<sequence length="261" mass="28957">MKRILLLLTIPALSACTQTTVAPCSPEWAEWVEQKVNTGDGQGHGPDLGSGEWKSVVEFRLGIRGDASVPAHDTPAWCEHIDALVRKGPSFSCEGVQPGSTEEMICNDAGLAAQDRKLAEIYQQAQAKAVNEQPPMLKAEQRGWLKGRNECWKNENPRACVQEQYQQRTAELQAGYRLIPGNGPFRFVCNDNPANEVVVTFFDTQPDTLVAEHGDSVSLMYSQPSASGSRYEGRNESFWEHQGEATIRWGHNAPEMRCKVK</sequence>
<dbReference type="InterPro" id="IPR009739">
    <property type="entry name" value="LprI-like_N"/>
</dbReference>
<dbReference type="GO" id="GO:0005576">
    <property type="term" value="C:extracellular region"/>
    <property type="evidence" value="ECO:0007669"/>
    <property type="project" value="TreeGrafter"/>
</dbReference>
<dbReference type="InterPro" id="IPR052755">
    <property type="entry name" value="Lysozyme_Inhibitor_LprI"/>
</dbReference>
<evidence type="ECO:0000256" key="2">
    <source>
        <dbReference type="ARBA" id="ARBA00023136"/>
    </source>
</evidence>
<evidence type="ECO:0000256" key="1">
    <source>
        <dbReference type="ARBA" id="ARBA00022729"/>
    </source>
</evidence>